<dbReference type="GO" id="GO:0003824">
    <property type="term" value="F:catalytic activity"/>
    <property type="evidence" value="ECO:0007669"/>
    <property type="project" value="InterPro"/>
</dbReference>
<sequence length="432" mass="51940">MQDIRKQNVYDLAQERLRVIFQNFDNIYISFSGGKDSGVLLNLCIDYIRKHNLKRKIGVFHMDYEIQYNMTIDYVERTFKENQDILDIYHICVPFRVTTCTSMYEDYWRPWDEDKKAVWVRQKPERAMTLHEFPFYTTDMWDYDFQMEFAQWLHKNKKATRTCCLVGIRTQESHNRWRAIYRKTKERYANYLWSTLITEGVYNLYPIFDWKTTDIWVANGKFKWDYNHLYDLYYQAGISLDRQRVASPFICEAIESLSLYRVIDPDMWGRMIGRVNGVNFSGIYGKTGAMGRDEIHLPKGYTWKSFTEFLLSTLPEHTRNRYRKKLETSIRFWKNKGGVLSDEVIQKLRERNIPIQVGESTNYKTDKKPVRMDYLDDIDIAEFKEIPTYKRMCICILRNDHVCKYMGFALTKEETLIKNMALKQYGKIFKDE</sequence>
<proteinExistence type="predicted"/>
<dbReference type="Gene3D" id="3.40.50.620">
    <property type="entry name" value="HUPs"/>
    <property type="match status" value="1"/>
</dbReference>
<dbReference type="EMBL" id="CP012801">
    <property type="protein sequence ID" value="ALJ58232.1"/>
    <property type="molecule type" value="Genomic_DNA"/>
</dbReference>
<feature type="domain" description="Phosphoadenosine phosphosulphate reductase" evidence="1">
    <location>
        <begin position="27"/>
        <end position="234"/>
    </location>
</feature>
<protein>
    <recommendedName>
        <fullName evidence="1">Phosphoadenosine phosphosulphate reductase domain-containing protein</fullName>
    </recommendedName>
</protein>
<dbReference type="GO" id="GO:0071453">
    <property type="term" value="P:cellular response to oxygen levels"/>
    <property type="evidence" value="ECO:0007669"/>
    <property type="project" value="TreeGrafter"/>
</dbReference>
<gene>
    <name evidence="2" type="ORF">BcellWH2_00970</name>
</gene>
<dbReference type="InterPro" id="IPR014729">
    <property type="entry name" value="Rossmann-like_a/b/a_fold"/>
</dbReference>
<name>A0A0P0GM68_9BACE</name>
<dbReference type="CDD" id="cd23947">
    <property type="entry name" value="PAPS_reductase-like_YbdN"/>
    <property type="match status" value="1"/>
</dbReference>
<dbReference type="Pfam" id="PF01507">
    <property type="entry name" value="PAPS_reduct"/>
    <property type="match status" value="1"/>
</dbReference>
<dbReference type="Proteomes" id="UP000061809">
    <property type="component" value="Chromosome"/>
</dbReference>
<dbReference type="PANTHER" id="PTHR30083:SF0">
    <property type="entry name" value="3'-PHOSPHOADENOSINE 5'-PHOSPHOSULFATE SULFOTRANSFERASE (PAPS REDUCTASE)_FAD SYNTHETASE"/>
    <property type="match status" value="1"/>
</dbReference>
<dbReference type="RefSeq" id="WP_029428487.1">
    <property type="nucleotide sequence ID" value="NZ_CP012801.1"/>
</dbReference>
<dbReference type="InterPro" id="IPR002500">
    <property type="entry name" value="PAPS_reduct_dom"/>
</dbReference>
<evidence type="ECO:0000259" key="1">
    <source>
        <dbReference type="Pfam" id="PF01507"/>
    </source>
</evidence>
<organism evidence="2 3">
    <name type="scientific">Bacteroides cellulosilyticus</name>
    <dbReference type="NCBI Taxonomy" id="246787"/>
    <lineage>
        <taxon>Bacteria</taxon>
        <taxon>Pseudomonadati</taxon>
        <taxon>Bacteroidota</taxon>
        <taxon>Bacteroidia</taxon>
        <taxon>Bacteroidales</taxon>
        <taxon>Bacteroidaceae</taxon>
        <taxon>Bacteroides</taxon>
    </lineage>
</organism>
<dbReference type="PANTHER" id="PTHR30083">
    <property type="entry name" value="TRANSCRIPTIONAL REGULATOR-RELATED"/>
    <property type="match status" value="1"/>
</dbReference>
<dbReference type="KEGG" id="bcel:BcellWH2_00970"/>
<dbReference type="FunFam" id="3.40.50.620:FF:000163">
    <property type="entry name" value="Predicted phosphoadenosine phosphosulfate reductase"/>
    <property type="match status" value="1"/>
</dbReference>
<evidence type="ECO:0000313" key="3">
    <source>
        <dbReference type="Proteomes" id="UP000061809"/>
    </source>
</evidence>
<dbReference type="InterPro" id="IPR021845">
    <property type="entry name" value="DUF3440"/>
</dbReference>
<dbReference type="Pfam" id="PF11922">
    <property type="entry name" value="DUF3440"/>
    <property type="match status" value="1"/>
</dbReference>
<dbReference type="AlphaFoldDB" id="A0A0P0GM68"/>
<reference evidence="2 3" key="1">
    <citation type="journal article" date="2015" name="Science">
        <title>Genetic determinants of in vivo fitness and diet responsiveness in multiple human gut Bacteroides.</title>
        <authorList>
            <person name="Wu M."/>
            <person name="McNulty N.P."/>
            <person name="Rodionov D.A."/>
            <person name="Khoroshkin M.S."/>
            <person name="Griffin N.W."/>
            <person name="Cheng J."/>
            <person name="Latreille P."/>
            <person name="Kerstetter R.A."/>
            <person name="Terrapon N."/>
            <person name="Henrissat B."/>
            <person name="Osterman A.L."/>
            <person name="Gordon J.I."/>
        </authorList>
    </citation>
    <scope>NUCLEOTIDE SEQUENCE [LARGE SCALE GENOMIC DNA]</scope>
    <source>
        <strain evidence="2 3">WH2</strain>
    </source>
</reference>
<dbReference type="PATRIC" id="fig|246787.4.peg.1001"/>
<accession>A0A0P0GM68</accession>
<dbReference type="SUPFAM" id="SSF52402">
    <property type="entry name" value="Adenine nucleotide alpha hydrolases-like"/>
    <property type="match status" value="1"/>
</dbReference>
<evidence type="ECO:0000313" key="2">
    <source>
        <dbReference type="EMBL" id="ALJ58232.1"/>
    </source>
</evidence>